<dbReference type="PATRIC" id="fig|857265.3.peg.3036"/>
<comment type="caution">
    <text evidence="14">The sequence shown here is derived from an EMBL/GenBank/DDBJ whole genome shotgun (WGS) entry which is preliminary data.</text>
</comment>
<evidence type="ECO:0000256" key="7">
    <source>
        <dbReference type="ARBA" id="ARBA00022597"/>
    </source>
</evidence>
<proteinExistence type="inferred from homology"/>
<dbReference type="EMBL" id="LAQT01000010">
    <property type="protein sequence ID" value="KPC52329.1"/>
    <property type="molecule type" value="Genomic_DNA"/>
</dbReference>
<feature type="transmembrane region" description="Helical" evidence="12">
    <location>
        <begin position="122"/>
        <end position="144"/>
    </location>
</feature>
<dbReference type="InterPro" id="IPR000515">
    <property type="entry name" value="MetI-like"/>
</dbReference>
<dbReference type="Pfam" id="PF00528">
    <property type="entry name" value="BPD_transp_1"/>
    <property type="match status" value="1"/>
</dbReference>
<name>A0A0N0GN48_9NEIS</name>
<dbReference type="STRING" id="857265.WG78_14760"/>
<keyword evidence="4 12" id="KW-0813">Transport</keyword>
<dbReference type="GO" id="GO:0005886">
    <property type="term" value="C:plasma membrane"/>
    <property type="evidence" value="ECO:0007669"/>
    <property type="project" value="UniProtKB-SubCell"/>
</dbReference>
<accession>A0A0N0GN48</accession>
<dbReference type="Gene3D" id="1.10.3720.10">
    <property type="entry name" value="MetI-like"/>
    <property type="match status" value="1"/>
</dbReference>
<dbReference type="OrthoDB" id="9804629at2"/>
<evidence type="ECO:0000313" key="14">
    <source>
        <dbReference type="EMBL" id="KPC52329.1"/>
    </source>
</evidence>
<dbReference type="NCBIfam" id="NF008231">
    <property type="entry name" value="PRK10998.1"/>
    <property type="match status" value="1"/>
</dbReference>
<dbReference type="SUPFAM" id="SSF161098">
    <property type="entry name" value="MetI-like"/>
    <property type="match status" value="1"/>
</dbReference>
<keyword evidence="5" id="KW-1003">Cell membrane</keyword>
<comment type="subcellular location">
    <subcellularLocation>
        <location evidence="2">Cell inner membrane</location>
        <topology evidence="2">Multi-pass membrane protein</topology>
    </subcellularLocation>
    <subcellularLocation>
        <location evidence="12">Cell membrane</location>
        <topology evidence="12">Multi-pass membrane protein</topology>
    </subcellularLocation>
</comment>
<evidence type="ECO:0000256" key="10">
    <source>
        <dbReference type="ARBA" id="ARBA00023136"/>
    </source>
</evidence>
<comment type="function">
    <text evidence="1">Part of the ABC transporter complex MalEFGK involved in maltose/maltodextrin import. Probably responsible for the translocation of the substrate across the membrane.</text>
</comment>
<keyword evidence="9 12" id="KW-1133">Transmembrane helix</keyword>
<sequence>MAMVLDKSHTGRVVATHLALIAFIALCLFPFLMIVSISLRPGNFAAGSLLPDHISLEHWKLALGFSYIDQFGHQIDPPFPVLRWLWNSIKVAMMSAVVILALSTTCAYAFARLKFRGRAMGLNALFLMQMFPSVLSLIAIYAIFDQIGNYIPWLGIDSHGSLVLAYAGGVALHIWTIKGYMETIPVEIEEAALVDGASHFQTFRYVLLPMAVPILIVVFLLAFIGAIIEYPVASVLLHQEQNLTLAVGSKLYLYTQNYLWGDFAAAAILSGLPITLLFLLSQRFMVNGLTSGGVKG</sequence>
<dbReference type="PANTHER" id="PTHR32243">
    <property type="entry name" value="MALTOSE TRANSPORT SYSTEM PERMEASE-RELATED"/>
    <property type="match status" value="1"/>
</dbReference>
<dbReference type="RefSeq" id="WP_053938561.1">
    <property type="nucleotide sequence ID" value="NZ_LAQT01000010.1"/>
</dbReference>
<dbReference type="PANTHER" id="PTHR32243:SF50">
    <property type="entry name" value="MALTOSE_MALTODEXTRIN TRANSPORT SYSTEM PERMEASE PROTEIN MALG"/>
    <property type="match status" value="1"/>
</dbReference>
<evidence type="ECO:0000256" key="4">
    <source>
        <dbReference type="ARBA" id="ARBA00022448"/>
    </source>
</evidence>
<evidence type="ECO:0000256" key="8">
    <source>
        <dbReference type="ARBA" id="ARBA00022692"/>
    </source>
</evidence>
<dbReference type="CDD" id="cd06261">
    <property type="entry name" value="TM_PBP2"/>
    <property type="match status" value="1"/>
</dbReference>
<feature type="transmembrane region" description="Helical" evidence="12">
    <location>
        <begin position="150"/>
        <end position="175"/>
    </location>
</feature>
<dbReference type="InterPro" id="IPR035906">
    <property type="entry name" value="MetI-like_sf"/>
</dbReference>
<feature type="domain" description="ABC transmembrane type-1" evidence="13">
    <location>
        <begin position="85"/>
        <end position="281"/>
    </location>
</feature>
<dbReference type="Proteomes" id="UP000037939">
    <property type="component" value="Unassembled WGS sequence"/>
</dbReference>
<keyword evidence="7" id="KW-0762">Sugar transport</keyword>
<feature type="transmembrane region" description="Helical" evidence="12">
    <location>
        <begin position="91"/>
        <end position="110"/>
    </location>
</feature>
<keyword evidence="10 12" id="KW-0472">Membrane</keyword>
<evidence type="ECO:0000259" key="13">
    <source>
        <dbReference type="PROSITE" id="PS50928"/>
    </source>
</evidence>
<keyword evidence="15" id="KW-1185">Reference proteome</keyword>
<evidence type="ECO:0000256" key="3">
    <source>
        <dbReference type="ARBA" id="ARBA00009047"/>
    </source>
</evidence>
<feature type="transmembrane region" description="Helical" evidence="12">
    <location>
        <begin position="12"/>
        <end position="39"/>
    </location>
</feature>
<protein>
    <recommendedName>
        <fullName evidence="11">Maltose/maltodextrin transport system permease protein MalG</fullName>
    </recommendedName>
</protein>
<gene>
    <name evidence="14" type="primary">malG_1</name>
    <name evidence="14" type="ORF">WG78_14760</name>
</gene>
<evidence type="ECO:0000256" key="2">
    <source>
        <dbReference type="ARBA" id="ARBA00004429"/>
    </source>
</evidence>
<evidence type="ECO:0000256" key="11">
    <source>
        <dbReference type="ARBA" id="ARBA00041109"/>
    </source>
</evidence>
<evidence type="ECO:0000256" key="1">
    <source>
        <dbReference type="ARBA" id="ARBA00002264"/>
    </source>
</evidence>
<reference evidence="14 15" key="1">
    <citation type="submission" date="2015-07" db="EMBL/GenBank/DDBJ databases">
        <title>Draft genome sequence of the Amantichitinum ursilacus IGB-41, a new chitin-degrading bacterium.</title>
        <authorList>
            <person name="Kirstahler P."/>
            <person name="Guenther M."/>
            <person name="Grumaz C."/>
            <person name="Rupp S."/>
            <person name="Zibek S."/>
            <person name="Sohn K."/>
        </authorList>
    </citation>
    <scope>NUCLEOTIDE SEQUENCE [LARGE SCALE GENOMIC DNA]</scope>
    <source>
        <strain evidence="14 15">IGB-41</strain>
    </source>
</reference>
<dbReference type="AlphaFoldDB" id="A0A0N0GN48"/>
<evidence type="ECO:0000313" key="15">
    <source>
        <dbReference type="Proteomes" id="UP000037939"/>
    </source>
</evidence>
<keyword evidence="6" id="KW-0997">Cell inner membrane</keyword>
<dbReference type="GO" id="GO:0042956">
    <property type="term" value="P:maltodextrin transmembrane transport"/>
    <property type="evidence" value="ECO:0007669"/>
    <property type="project" value="TreeGrafter"/>
</dbReference>
<dbReference type="GO" id="GO:0015423">
    <property type="term" value="F:ABC-type maltose transporter activity"/>
    <property type="evidence" value="ECO:0007669"/>
    <property type="project" value="TreeGrafter"/>
</dbReference>
<comment type="similarity">
    <text evidence="3">Belongs to the binding-protein-dependent transport system permease family. MalFG subfamily.</text>
</comment>
<evidence type="ECO:0000256" key="6">
    <source>
        <dbReference type="ARBA" id="ARBA00022519"/>
    </source>
</evidence>
<keyword evidence="8 12" id="KW-0812">Transmembrane</keyword>
<evidence type="ECO:0000256" key="9">
    <source>
        <dbReference type="ARBA" id="ARBA00022989"/>
    </source>
</evidence>
<dbReference type="InterPro" id="IPR050901">
    <property type="entry name" value="BP-dep_ABC_trans_perm"/>
</dbReference>
<evidence type="ECO:0000256" key="5">
    <source>
        <dbReference type="ARBA" id="ARBA00022475"/>
    </source>
</evidence>
<feature type="transmembrane region" description="Helical" evidence="12">
    <location>
        <begin position="205"/>
        <end position="228"/>
    </location>
</feature>
<organism evidence="14 15">
    <name type="scientific">Amantichitinum ursilacus</name>
    <dbReference type="NCBI Taxonomy" id="857265"/>
    <lineage>
        <taxon>Bacteria</taxon>
        <taxon>Pseudomonadati</taxon>
        <taxon>Pseudomonadota</taxon>
        <taxon>Betaproteobacteria</taxon>
        <taxon>Neisseriales</taxon>
        <taxon>Chitinibacteraceae</taxon>
        <taxon>Amantichitinum</taxon>
    </lineage>
</organism>
<evidence type="ECO:0000256" key="12">
    <source>
        <dbReference type="RuleBase" id="RU363032"/>
    </source>
</evidence>
<feature type="transmembrane region" description="Helical" evidence="12">
    <location>
        <begin position="258"/>
        <end position="280"/>
    </location>
</feature>
<dbReference type="PROSITE" id="PS50928">
    <property type="entry name" value="ABC_TM1"/>
    <property type="match status" value="1"/>
</dbReference>
<dbReference type="FunFam" id="1.10.3720.10:FF:000010">
    <property type="entry name" value="Maltose ABC transporter permease MalG"/>
    <property type="match status" value="1"/>
</dbReference>